<dbReference type="AlphaFoldDB" id="X0XV40"/>
<gene>
    <name evidence="2" type="ORF">S01H1_82058</name>
</gene>
<comment type="caution">
    <text evidence="2">The sequence shown here is derived from an EMBL/GenBank/DDBJ whole genome shotgun (WGS) entry which is preliminary data.</text>
</comment>
<accession>X0XV40</accession>
<keyword evidence="1" id="KW-0472">Membrane</keyword>
<feature type="transmembrane region" description="Helical" evidence="1">
    <location>
        <begin position="12"/>
        <end position="30"/>
    </location>
</feature>
<proteinExistence type="predicted"/>
<feature type="non-terminal residue" evidence="2">
    <location>
        <position position="156"/>
    </location>
</feature>
<evidence type="ECO:0000313" key="2">
    <source>
        <dbReference type="EMBL" id="GAG47215.1"/>
    </source>
</evidence>
<reference evidence="2" key="1">
    <citation type="journal article" date="2014" name="Front. Microbiol.">
        <title>High frequency of phylogenetically diverse reductive dehalogenase-homologous genes in deep subseafloor sedimentary metagenomes.</title>
        <authorList>
            <person name="Kawai M."/>
            <person name="Futagami T."/>
            <person name="Toyoda A."/>
            <person name="Takaki Y."/>
            <person name="Nishi S."/>
            <person name="Hori S."/>
            <person name="Arai W."/>
            <person name="Tsubouchi T."/>
            <person name="Morono Y."/>
            <person name="Uchiyama I."/>
            <person name="Ito T."/>
            <person name="Fujiyama A."/>
            <person name="Inagaki F."/>
            <person name="Takami H."/>
        </authorList>
    </citation>
    <scope>NUCLEOTIDE SEQUENCE</scope>
    <source>
        <strain evidence="2">Expedition CK06-06</strain>
    </source>
</reference>
<keyword evidence="1" id="KW-1133">Transmembrane helix</keyword>
<sequence>MKELNEKIKNRPTYIGYTVVLIVSFVIALFLPTNEIFKGIIALPGVGALFLFLNQLWRDKKAHDRAIELQNKQQDFMLGTASHMAEVAYDKHILFCEEYTERLQKMLQELYREGASRDALRIGRELVNIRQKHSAWLTKEIENKLKPIEGALIEMG</sequence>
<keyword evidence="1" id="KW-0812">Transmembrane</keyword>
<protein>
    <submittedName>
        <fullName evidence="2">Uncharacterized protein</fullName>
    </submittedName>
</protein>
<name>X0XV40_9ZZZZ</name>
<organism evidence="2">
    <name type="scientific">marine sediment metagenome</name>
    <dbReference type="NCBI Taxonomy" id="412755"/>
    <lineage>
        <taxon>unclassified sequences</taxon>
        <taxon>metagenomes</taxon>
        <taxon>ecological metagenomes</taxon>
    </lineage>
</organism>
<dbReference type="EMBL" id="BARS01055598">
    <property type="protein sequence ID" value="GAG47215.1"/>
    <property type="molecule type" value="Genomic_DNA"/>
</dbReference>
<feature type="transmembrane region" description="Helical" evidence="1">
    <location>
        <begin position="36"/>
        <end position="57"/>
    </location>
</feature>
<evidence type="ECO:0000256" key="1">
    <source>
        <dbReference type="SAM" id="Phobius"/>
    </source>
</evidence>